<proteinExistence type="predicted"/>
<dbReference type="EMBL" id="QGNW01001255">
    <property type="protein sequence ID" value="RVW48375.1"/>
    <property type="molecule type" value="Genomic_DNA"/>
</dbReference>
<protein>
    <submittedName>
        <fullName evidence="2">Uncharacterized protein</fullName>
    </submittedName>
</protein>
<dbReference type="PANTHER" id="PTHR11216:SF161">
    <property type="entry name" value="CALCIUM-BINDING EF HAND FAMILY PROTEIN"/>
    <property type="match status" value="1"/>
</dbReference>
<dbReference type="Proteomes" id="UP000288805">
    <property type="component" value="Unassembled WGS sequence"/>
</dbReference>
<dbReference type="AlphaFoldDB" id="A0A438EL88"/>
<sequence length="382" mass="41918">MALPTPTTAHGWSSAFHWQMVLYKSRCDNRLNEIIERVAADKREAEALAKKYEEKYKQSGDVASKLTIEEATFRDIQERKMELYQAILKMEENGSADESIQVRADHIQSDLDELVKALNERCKKYGLYVKPTTLVELPFGWQLGIQAGAADWDEDWDKFEEEGYVFVKELTLDVQNAIAPPKPKSMPVDKEKASTAETPTAASSSVDVKSEDPPSMGERVVENGSAYSQTEDYSARSPGSSPLARVAMERSPAGSPAARTAMERSPVGSPAARAAFERSPAGSPAARTAFERSPAGSPAARPAFDSPSREFLDSHFFKPFSEDASPHAKDTQSDYGGADSFLSGDKSFDEPTWGKFDTNDDMESIWGMNSIGATSKVSNTLI</sequence>
<feature type="compositionally biased region" description="Basic and acidic residues" evidence="1">
    <location>
        <begin position="307"/>
        <end position="332"/>
    </location>
</feature>
<feature type="region of interest" description="Disordered" evidence="1">
    <location>
        <begin position="247"/>
        <end position="361"/>
    </location>
</feature>
<dbReference type="PANTHER" id="PTHR11216">
    <property type="entry name" value="EH DOMAIN"/>
    <property type="match status" value="1"/>
</dbReference>
<accession>A0A438EL88</accession>
<feature type="compositionally biased region" description="Low complexity" evidence="1">
    <location>
        <begin position="292"/>
        <end position="303"/>
    </location>
</feature>
<organism evidence="2 3">
    <name type="scientific">Vitis vinifera</name>
    <name type="common">Grape</name>
    <dbReference type="NCBI Taxonomy" id="29760"/>
    <lineage>
        <taxon>Eukaryota</taxon>
        <taxon>Viridiplantae</taxon>
        <taxon>Streptophyta</taxon>
        <taxon>Embryophyta</taxon>
        <taxon>Tracheophyta</taxon>
        <taxon>Spermatophyta</taxon>
        <taxon>Magnoliopsida</taxon>
        <taxon>eudicotyledons</taxon>
        <taxon>Gunneridae</taxon>
        <taxon>Pentapetalae</taxon>
        <taxon>rosids</taxon>
        <taxon>Vitales</taxon>
        <taxon>Vitaceae</taxon>
        <taxon>Viteae</taxon>
        <taxon>Vitis</taxon>
    </lineage>
</organism>
<evidence type="ECO:0000313" key="3">
    <source>
        <dbReference type="Proteomes" id="UP000288805"/>
    </source>
</evidence>
<feature type="compositionally biased region" description="Low complexity" evidence="1">
    <location>
        <begin position="195"/>
        <end position="205"/>
    </location>
</feature>
<comment type="caution">
    <text evidence="2">The sequence shown here is derived from an EMBL/GenBank/DDBJ whole genome shotgun (WGS) entry which is preliminary data.</text>
</comment>
<reference evidence="2 3" key="1">
    <citation type="journal article" date="2018" name="PLoS Genet.">
        <title>Population sequencing reveals clonal diversity and ancestral inbreeding in the grapevine cultivar Chardonnay.</title>
        <authorList>
            <person name="Roach M.J."/>
            <person name="Johnson D.L."/>
            <person name="Bohlmann J."/>
            <person name="van Vuuren H.J."/>
            <person name="Jones S.J."/>
            <person name="Pretorius I.S."/>
            <person name="Schmidt S.A."/>
            <person name="Borneman A.R."/>
        </authorList>
    </citation>
    <scope>NUCLEOTIDE SEQUENCE [LARGE SCALE GENOMIC DNA]</scope>
    <source>
        <strain evidence="3">cv. Chardonnay</strain>
        <tissue evidence="2">Leaf</tissue>
    </source>
</reference>
<feature type="region of interest" description="Disordered" evidence="1">
    <location>
        <begin position="178"/>
        <end position="220"/>
    </location>
</feature>
<evidence type="ECO:0000256" key="1">
    <source>
        <dbReference type="SAM" id="MobiDB-lite"/>
    </source>
</evidence>
<name>A0A438EL88_VITVI</name>
<evidence type="ECO:0000313" key="2">
    <source>
        <dbReference type="EMBL" id="RVW48375.1"/>
    </source>
</evidence>
<gene>
    <name evidence="2" type="ORF">CK203_069540</name>
</gene>